<name>A0ABR2K9R7_9EUKA</name>
<dbReference type="InterPro" id="IPR018845">
    <property type="entry name" value="Initiator-bd"/>
</dbReference>
<gene>
    <name evidence="2" type="ORF">M9Y10_038931</name>
</gene>
<dbReference type="Proteomes" id="UP001470230">
    <property type="component" value="Unassembled WGS sequence"/>
</dbReference>
<protein>
    <recommendedName>
        <fullName evidence="1">Initiator binding domain-containing protein</fullName>
    </recommendedName>
</protein>
<evidence type="ECO:0000313" key="2">
    <source>
        <dbReference type="EMBL" id="KAK8887872.1"/>
    </source>
</evidence>
<organism evidence="2 3">
    <name type="scientific">Tritrichomonas musculus</name>
    <dbReference type="NCBI Taxonomy" id="1915356"/>
    <lineage>
        <taxon>Eukaryota</taxon>
        <taxon>Metamonada</taxon>
        <taxon>Parabasalia</taxon>
        <taxon>Tritrichomonadida</taxon>
        <taxon>Tritrichomonadidae</taxon>
        <taxon>Tritrichomonas</taxon>
    </lineage>
</organism>
<evidence type="ECO:0000313" key="3">
    <source>
        <dbReference type="Proteomes" id="UP001470230"/>
    </source>
</evidence>
<dbReference type="InterPro" id="IPR036388">
    <property type="entry name" value="WH-like_DNA-bd_sf"/>
</dbReference>
<sequence length="481" mass="55267">MIKFQTVEELRQYVNKDPIGSKLKFAAKLFIILDFTNQNPLSVNVTGTTWLSDGIRFITNSQIFGQFINLRPNSVNANFRSHFFKILHGSSSQIRKEVLTLNDPINYKIRTNMTYHFTISSTMEQINSIPCDMPALQQLKISYNNSETNLPDFVYNFLKKGEKEILLSTQLLYAKIKRKNEWKDRFFELAMREWKSFANDQIAVDIYAIQRYVTDDMKSRICSNISFLLNQQAYSSPADESISFDAYAQFVLQYGFLNQSINSNTSSLISITDDSIITDNDINEVGQLSPKFKKWFKPNFDENTATCYLSNRPNNTWIVRPSRSVGNFTLHLKRLRGNMATHIFFDPLNIAESFTVEVENGKELRASSWEDLLFNLMKVPTPAAKSSGTQIDHLPFIQQITNNVPPFTHNATIYIYHDDGLKGINGNINNNLSYDNNKNNDDVIDEDTIGKMQPIYVNAKEIIGPDTLLKDIQVFKPITFF</sequence>
<dbReference type="InterPro" id="IPR036860">
    <property type="entry name" value="SH2_dom_sf"/>
</dbReference>
<keyword evidence="3" id="KW-1185">Reference proteome</keyword>
<dbReference type="EMBL" id="JAPFFF010000006">
    <property type="protein sequence ID" value="KAK8887872.1"/>
    <property type="molecule type" value="Genomic_DNA"/>
</dbReference>
<evidence type="ECO:0000259" key="1">
    <source>
        <dbReference type="Pfam" id="PF10416"/>
    </source>
</evidence>
<dbReference type="Pfam" id="PF10416">
    <property type="entry name" value="IBD"/>
    <property type="match status" value="1"/>
</dbReference>
<feature type="domain" description="Initiator binding" evidence="1">
    <location>
        <begin position="21"/>
        <end position="92"/>
    </location>
</feature>
<proteinExistence type="predicted"/>
<dbReference type="SUPFAM" id="SSF55550">
    <property type="entry name" value="SH2 domain"/>
    <property type="match status" value="1"/>
</dbReference>
<accession>A0ABR2K9R7</accession>
<comment type="caution">
    <text evidence="2">The sequence shown here is derived from an EMBL/GenBank/DDBJ whole genome shotgun (WGS) entry which is preliminary data.</text>
</comment>
<reference evidence="2 3" key="1">
    <citation type="submission" date="2024-04" db="EMBL/GenBank/DDBJ databases">
        <title>Tritrichomonas musculus Genome.</title>
        <authorList>
            <person name="Alves-Ferreira E."/>
            <person name="Grigg M."/>
            <person name="Lorenzi H."/>
            <person name="Galac M."/>
        </authorList>
    </citation>
    <scope>NUCLEOTIDE SEQUENCE [LARGE SCALE GENOMIC DNA]</scope>
    <source>
        <strain evidence="2 3">EAF2021</strain>
    </source>
</reference>
<dbReference type="Gene3D" id="1.10.10.10">
    <property type="entry name" value="Winged helix-like DNA-binding domain superfamily/Winged helix DNA-binding domain"/>
    <property type="match status" value="1"/>
</dbReference>